<gene>
    <name evidence="5" type="ORF">NDU88_010477</name>
</gene>
<dbReference type="CDD" id="cd19941">
    <property type="entry name" value="TIL"/>
    <property type="match status" value="3"/>
</dbReference>
<keyword evidence="2" id="KW-1015">Disulfide bond</keyword>
<organism evidence="5 6">
    <name type="scientific">Pleurodeles waltl</name>
    <name type="common">Iberian ribbed newt</name>
    <dbReference type="NCBI Taxonomy" id="8319"/>
    <lineage>
        <taxon>Eukaryota</taxon>
        <taxon>Metazoa</taxon>
        <taxon>Chordata</taxon>
        <taxon>Craniata</taxon>
        <taxon>Vertebrata</taxon>
        <taxon>Euteleostomi</taxon>
        <taxon>Amphibia</taxon>
        <taxon>Batrachia</taxon>
        <taxon>Caudata</taxon>
        <taxon>Salamandroidea</taxon>
        <taxon>Salamandridae</taxon>
        <taxon>Pleurodelinae</taxon>
        <taxon>Pleurodeles</taxon>
    </lineage>
</organism>
<accession>A0AAV7PVV4</accession>
<evidence type="ECO:0000256" key="3">
    <source>
        <dbReference type="SAM" id="SignalP"/>
    </source>
</evidence>
<dbReference type="InterPro" id="IPR051368">
    <property type="entry name" value="SerProtInhib-TIL_Domain"/>
</dbReference>
<evidence type="ECO:0000313" key="5">
    <source>
        <dbReference type="EMBL" id="KAJ1132150.1"/>
    </source>
</evidence>
<dbReference type="Proteomes" id="UP001066276">
    <property type="component" value="Chromosome 7"/>
</dbReference>
<dbReference type="AlphaFoldDB" id="A0AAV7PVV4"/>
<dbReference type="InterPro" id="IPR002919">
    <property type="entry name" value="TIL_dom"/>
</dbReference>
<dbReference type="Pfam" id="PF01826">
    <property type="entry name" value="TIL"/>
    <property type="match status" value="4"/>
</dbReference>
<comment type="caution">
    <text evidence="5">The sequence shown here is derived from an EMBL/GenBank/DDBJ whole genome shotgun (WGS) entry which is preliminary data.</text>
</comment>
<feature type="chain" id="PRO_5044000902" description="TIL domain-containing protein" evidence="3">
    <location>
        <begin position="25"/>
        <end position="255"/>
    </location>
</feature>
<feature type="domain" description="TIL" evidence="4">
    <location>
        <begin position="28"/>
        <end position="84"/>
    </location>
</feature>
<keyword evidence="6" id="KW-1185">Reference proteome</keyword>
<keyword evidence="1" id="KW-0646">Protease inhibitor</keyword>
<dbReference type="EMBL" id="JANPWB010000011">
    <property type="protein sequence ID" value="KAJ1132150.1"/>
    <property type="molecule type" value="Genomic_DNA"/>
</dbReference>
<evidence type="ECO:0000256" key="2">
    <source>
        <dbReference type="ARBA" id="ARBA00023157"/>
    </source>
</evidence>
<dbReference type="PANTHER" id="PTHR23259">
    <property type="entry name" value="RIDDLE"/>
    <property type="match status" value="1"/>
</dbReference>
<feature type="domain" description="TIL" evidence="4">
    <location>
        <begin position="86"/>
        <end position="140"/>
    </location>
</feature>
<dbReference type="FunFam" id="2.10.25.10:FF:000055">
    <property type="entry name" value="alpha-tectorin isoform X1"/>
    <property type="match status" value="1"/>
</dbReference>
<name>A0AAV7PVV4_PLEWA</name>
<dbReference type="SUPFAM" id="SSF57567">
    <property type="entry name" value="Serine protease inhibitors"/>
    <property type="match status" value="4"/>
</dbReference>
<reference evidence="5" key="1">
    <citation type="journal article" date="2022" name="bioRxiv">
        <title>Sequencing and chromosome-scale assembly of the giantPleurodeles waltlgenome.</title>
        <authorList>
            <person name="Brown T."/>
            <person name="Elewa A."/>
            <person name="Iarovenko S."/>
            <person name="Subramanian E."/>
            <person name="Araus A.J."/>
            <person name="Petzold A."/>
            <person name="Susuki M."/>
            <person name="Suzuki K.-i.T."/>
            <person name="Hayashi T."/>
            <person name="Toyoda A."/>
            <person name="Oliveira C."/>
            <person name="Osipova E."/>
            <person name="Leigh N.D."/>
            <person name="Simon A."/>
            <person name="Yun M.H."/>
        </authorList>
    </citation>
    <scope>NUCLEOTIDE SEQUENCE</scope>
    <source>
        <strain evidence="5">20211129_DDA</strain>
        <tissue evidence="5">Liver</tissue>
    </source>
</reference>
<dbReference type="GO" id="GO:0030414">
    <property type="term" value="F:peptidase inhibitor activity"/>
    <property type="evidence" value="ECO:0007669"/>
    <property type="project" value="UniProtKB-KW"/>
</dbReference>
<feature type="signal peptide" evidence="3">
    <location>
        <begin position="1"/>
        <end position="24"/>
    </location>
</feature>
<sequence length="255" mass="27569">MAKRSCLLFVLVVVLTTMLWIGKCDEECGKNMEYSKCGSSCPMTCDDVANLSGAKMCAAMCVPGCFCKTGFVLNDGKCIPKSNCHCPQNAEYRCLKCERTCEEVTGMGPPKACPKICILGCECKQGYALDSGKCIPQTKCRCQENAEFMQNGTCQRTCEGVPNKSSGLCTKVAGCYCKQGYALSGTKCIPQKECRCKENEKYSECNTACPLTCENYRKPPKVCIQMCVKGCACAGGYVKSASGACVRPEQCSRSS</sequence>
<evidence type="ECO:0000256" key="1">
    <source>
        <dbReference type="ARBA" id="ARBA00022690"/>
    </source>
</evidence>
<dbReference type="InterPro" id="IPR036084">
    <property type="entry name" value="Ser_inhib-like_sf"/>
</dbReference>
<feature type="domain" description="TIL" evidence="4">
    <location>
        <begin position="142"/>
        <end position="194"/>
    </location>
</feature>
<evidence type="ECO:0000259" key="4">
    <source>
        <dbReference type="Pfam" id="PF01826"/>
    </source>
</evidence>
<feature type="domain" description="TIL" evidence="4">
    <location>
        <begin position="196"/>
        <end position="251"/>
    </location>
</feature>
<protein>
    <recommendedName>
        <fullName evidence="4">TIL domain-containing protein</fullName>
    </recommendedName>
</protein>
<proteinExistence type="predicted"/>
<keyword evidence="3" id="KW-0732">Signal</keyword>
<dbReference type="Gene3D" id="2.10.25.10">
    <property type="entry name" value="Laminin"/>
    <property type="match status" value="4"/>
</dbReference>
<dbReference type="PANTHER" id="PTHR23259:SF70">
    <property type="entry name" value="ACCESSORY GLAND PROTEIN ACP62F-RELATED"/>
    <property type="match status" value="1"/>
</dbReference>
<evidence type="ECO:0000313" key="6">
    <source>
        <dbReference type="Proteomes" id="UP001066276"/>
    </source>
</evidence>